<name>A0A951PB65_9CYAN</name>
<evidence type="ECO:0000256" key="2">
    <source>
        <dbReference type="SAM" id="SignalP"/>
    </source>
</evidence>
<comment type="caution">
    <text evidence="3">The sequence shown here is derived from an EMBL/GenBank/DDBJ whole genome shotgun (WGS) entry which is preliminary data.</text>
</comment>
<dbReference type="Proteomes" id="UP000707356">
    <property type="component" value="Unassembled WGS sequence"/>
</dbReference>
<dbReference type="EMBL" id="JAHHHV010000064">
    <property type="protein sequence ID" value="MBW4465925.1"/>
    <property type="molecule type" value="Genomic_DNA"/>
</dbReference>
<proteinExistence type="predicted"/>
<dbReference type="AlphaFoldDB" id="A0A951PB65"/>
<reference evidence="3" key="2">
    <citation type="journal article" date="2022" name="Microbiol. Resour. Announc.">
        <title>Metagenome Sequencing to Explore Phylogenomics of Terrestrial Cyanobacteria.</title>
        <authorList>
            <person name="Ward R.D."/>
            <person name="Stajich J.E."/>
            <person name="Johansen J.R."/>
            <person name="Huntemann M."/>
            <person name="Clum A."/>
            <person name="Foster B."/>
            <person name="Foster B."/>
            <person name="Roux S."/>
            <person name="Palaniappan K."/>
            <person name="Varghese N."/>
            <person name="Mukherjee S."/>
            <person name="Reddy T.B.K."/>
            <person name="Daum C."/>
            <person name="Copeland A."/>
            <person name="Chen I.A."/>
            <person name="Ivanova N.N."/>
            <person name="Kyrpides N.C."/>
            <person name="Shapiro N."/>
            <person name="Eloe-Fadrosh E.A."/>
            <person name="Pietrasiak N."/>
        </authorList>
    </citation>
    <scope>NUCLEOTIDE SEQUENCE</scope>
    <source>
        <strain evidence="3">GSE-TBD4-15B</strain>
    </source>
</reference>
<feature type="compositionally biased region" description="Low complexity" evidence="1">
    <location>
        <begin position="54"/>
        <end position="67"/>
    </location>
</feature>
<feature type="signal peptide" evidence="2">
    <location>
        <begin position="1"/>
        <end position="17"/>
    </location>
</feature>
<protein>
    <recommendedName>
        <fullName evidence="5">Secreted protein</fullName>
    </recommendedName>
</protein>
<evidence type="ECO:0000313" key="4">
    <source>
        <dbReference type="Proteomes" id="UP000707356"/>
    </source>
</evidence>
<organism evidence="3 4">
    <name type="scientific">Pegethrix bostrychoides GSE-TBD4-15B</name>
    <dbReference type="NCBI Taxonomy" id="2839662"/>
    <lineage>
        <taxon>Bacteria</taxon>
        <taxon>Bacillati</taxon>
        <taxon>Cyanobacteriota</taxon>
        <taxon>Cyanophyceae</taxon>
        <taxon>Oculatellales</taxon>
        <taxon>Oculatellaceae</taxon>
        <taxon>Pegethrix</taxon>
    </lineage>
</organism>
<feature type="region of interest" description="Disordered" evidence="1">
    <location>
        <begin position="47"/>
        <end position="67"/>
    </location>
</feature>
<keyword evidence="2" id="KW-0732">Signal</keyword>
<reference evidence="3" key="1">
    <citation type="submission" date="2021-05" db="EMBL/GenBank/DDBJ databases">
        <authorList>
            <person name="Pietrasiak N."/>
            <person name="Ward R."/>
            <person name="Stajich J.E."/>
            <person name="Kurbessoian T."/>
        </authorList>
    </citation>
    <scope>NUCLEOTIDE SEQUENCE</scope>
    <source>
        <strain evidence="3">GSE-TBD4-15B</strain>
    </source>
</reference>
<feature type="chain" id="PRO_5037073676" description="Secreted protein" evidence="2">
    <location>
        <begin position="18"/>
        <end position="67"/>
    </location>
</feature>
<accession>A0A951PB65</accession>
<gene>
    <name evidence="3" type="ORF">KME07_10870</name>
</gene>
<sequence>MFSRLLQAILITSAAYLTMLMNTSPQPSPAPAIATWRLANAQINFRRPSAGQFQRPQSRQPSRQPSR</sequence>
<evidence type="ECO:0000313" key="3">
    <source>
        <dbReference type="EMBL" id="MBW4465925.1"/>
    </source>
</evidence>
<evidence type="ECO:0000256" key="1">
    <source>
        <dbReference type="SAM" id="MobiDB-lite"/>
    </source>
</evidence>
<evidence type="ECO:0008006" key="5">
    <source>
        <dbReference type="Google" id="ProtNLM"/>
    </source>
</evidence>